<proteinExistence type="predicted"/>
<evidence type="ECO:0000259" key="2">
    <source>
        <dbReference type="PROSITE" id="PS51725"/>
    </source>
</evidence>
<dbReference type="GO" id="GO:0004497">
    <property type="term" value="F:monooxygenase activity"/>
    <property type="evidence" value="ECO:0007669"/>
    <property type="project" value="UniProtKB-KW"/>
</dbReference>
<dbReference type="Pfam" id="PF03992">
    <property type="entry name" value="ABM"/>
    <property type="match status" value="1"/>
</dbReference>
<keyword evidence="3" id="KW-0503">Monooxygenase</keyword>
<accession>A0A1I1V120</accession>
<keyword evidence="3" id="KW-0560">Oxidoreductase</keyword>
<organism evidence="3 4">
    <name type="scientific">Paracidovorax konjaci</name>
    <dbReference type="NCBI Taxonomy" id="32040"/>
    <lineage>
        <taxon>Bacteria</taxon>
        <taxon>Pseudomonadati</taxon>
        <taxon>Pseudomonadota</taxon>
        <taxon>Betaproteobacteria</taxon>
        <taxon>Burkholderiales</taxon>
        <taxon>Comamonadaceae</taxon>
        <taxon>Paracidovorax</taxon>
    </lineage>
</organism>
<sequence length="128" mass="14162">MILEAAPLHVRAGQEPAFEDAFRVAQRIIASMPGYRSHRLERCIERPGEYLLLVEWDTLEAHEQGFRGSPGYQEWKRRLHHFYEPFPTVLHYAAVDGASSPGSGSAMPDAANTSRTTDSPLSAAGKPA</sequence>
<dbReference type="EMBL" id="FOMQ01000005">
    <property type="protein sequence ID" value="SFD73970.1"/>
    <property type="molecule type" value="Genomic_DNA"/>
</dbReference>
<dbReference type="Proteomes" id="UP000199517">
    <property type="component" value="Unassembled WGS sequence"/>
</dbReference>
<dbReference type="RefSeq" id="WP_139225686.1">
    <property type="nucleotide sequence ID" value="NZ_FOMQ01000005.1"/>
</dbReference>
<reference evidence="4" key="1">
    <citation type="submission" date="2016-10" db="EMBL/GenBank/DDBJ databases">
        <authorList>
            <person name="Varghese N."/>
            <person name="Submissions S."/>
        </authorList>
    </citation>
    <scope>NUCLEOTIDE SEQUENCE [LARGE SCALE GENOMIC DNA]</scope>
    <source>
        <strain evidence="4">DSM 7481</strain>
    </source>
</reference>
<protein>
    <submittedName>
        <fullName evidence="3">Heme-degrading monooxygenase HmoA</fullName>
    </submittedName>
</protein>
<evidence type="ECO:0000313" key="3">
    <source>
        <dbReference type="EMBL" id="SFD73970.1"/>
    </source>
</evidence>
<dbReference type="PROSITE" id="PS51725">
    <property type="entry name" value="ABM"/>
    <property type="match status" value="1"/>
</dbReference>
<evidence type="ECO:0000313" key="4">
    <source>
        <dbReference type="Proteomes" id="UP000199517"/>
    </source>
</evidence>
<feature type="domain" description="ABM" evidence="2">
    <location>
        <begin position="2"/>
        <end position="91"/>
    </location>
</feature>
<dbReference type="AlphaFoldDB" id="A0A1I1V120"/>
<dbReference type="Gene3D" id="3.30.70.100">
    <property type="match status" value="1"/>
</dbReference>
<evidence type="ECO:0000256" key="1">
    <source>
        <dbReference type="SAM" id="MobiDB-lite"/>
    </source>
</evidence>
<name>A0A1I1V120_9BURK</name>
<dbReference type="SUPFAM" id="SSF54909">
    <property type="entry name" value="Dimeric alpha+beta barrel"/>
    <property type="match status" value="1"/>
</dbReference>
<dbReference type="InterPro" id="IPR011008">
    <property type="entry name" value="Dimeric_a/b-barrel"/>
</dbReference>
<dbReference type="STRING" id="32040.SAMN04489710_105276"/>
<feature type="region of interest" description="Disordered" evidence="1">
    <location>
        <begin position="97"/>
        <end position="128"/>
    </location>
</feature>
<dbReference type="InterPro" id="IPR007138">
    <property type="entry name" value="ABM_dom"/>
</dbReference>
<feature type="compositionally biased region" description="Low complexity" evidence="1">
    <location>
        <begin position="97"/>
        <end position="111"/>
    </location>
</feature>
<dbReference type="OrthoDB" id="9798157at2"/>
<gene>
    <name evidence="3" type="ORF">SAMN04489710_105276</name>
</gene>
<keyword evidence="4" id="KW-1185">Reference proteome</keyword>